<proteinExistence type="predicted"/>
<protein>
    <submittedName>
        <fullName evidence="10">C-type cytochrome</fullName>
    </submittedName>
</protein>
<keyword evidence="4" id="KW-0732">Signal</keyword>
<dbReference type="PIRSF" id="PIRSF000294">
    <property type="entry name" value="Cytochrome-c_peroxidase"/>
    <property type="match status" value="1"/>
</dbReference>
<evidence type="ECO:0000256" key="5">
    <source>
        <dbReference type="ARBA" id="ARBA00022764"/>
    </source>
</evidence>
<dbReference type="InterPro" id="IPR051395">
    <property type="entry name" value="Cytochrome_c_Peroxidase/MauG"/>
</dbReference>
<dbReference type="Proteomes" id="UP001164420">
    <property type="component" value="Unassembled WGS sequence"/>
</dbReference>
<accession>A0ABT2LDC7</accession>
<keyword evidence="6" id="KW-0560">Oxidoreductase</keyword>
<evidence type="ECO:0000256" key="2">
    <source>
        <dbReference type="ARBA" id="ARBA00022617"/>
    </source>
</evidence>
<dbReference type="EMBL" id="JAOCQI010000003">
    <property type="protein sequence ID" value="MCT7313303.1"/>
    <property type="molecule type" value="Genomic_DNA"/>
</dbReference>
<dbReference type="InterPro" id="IPR036909">
    <property type="entry name" value="Cyt_c-like_dom_sf"/>
</dbReference>
<dbReference type="PROSITE" id="PS51007">
    <property type="entry name" value="CYTC"/>
    <property type="match status" value="2"/>
</dbReference>
<keyword evidence="5" id="KW-0574">Periplasm</keyword>
<evidence type="ECO:0000256" key="4">
    <source>
        <dbReference type="ARBA" id="ARBA00022729"/>
    </source>
</evidence>
<feature type="domain" description="Cytochrome c" evidence="9">
    <location>
        <begin position="155"/>
        <end position="307"/>
    </location>
</feature>
<comment type="caution">
    <text evidence="10">The sequence shown here is derived from an EMBL/GenBank/DDBJ whole genome shotgun (WGS) entry which is preliminary data.</text>
</comment>
<evidence type="ECO:0000313" key="11">
    <source>
        <dbReference type="Proteomes" id="UP001164420"/>
    </source>
</evidence>
<name>A0ABT2LDC7_9RALS</name>
<dbReference type="InterPro" id="IPR009056">
    <property type="entry name" value="Cyt_c-like_dom"/>
</dbReference>
<organism evidence="10 11">
    <name type="scientific">Ralstonia mojiangensis</name>
    <dbReference type="NCBI Taxonomy" id="2953895"/>
    <lineage>
        <taxon>Bacteria</taxon>
        <taxon>Pseudomonadati</taxon>
        <taxon>Pseudomonadota</taxon>
        <taxon>Betaproteobacteria</taxon>
        <taxon>Burkholderiales</taxon>
        <taxon>Burkholderiaceae</taxon>
        <taxon>Ralstonia</taxon>
    </lineage>
</organism>
<evidence type="ECO:0000256" key="6">
    <source>
        <dbReference type="ARBA" id="ARBA00023002"/>
    </source>
</evidence>
<dbReference type="PANTHER" id="PTHR30600:SF10">
    <property type="entry name" value="BLL6722 PROTEIN"/>
    <property type="match status" value="1"/>
</dbReference>
<reference evidence="10 11" key="1">
    <citation type="journal article" date="2023" name="Front. Microbiol.">
        <title>Ralstonia chuxiongensis sp. nov., Ralstonia mojiangensis sp. nov., and Ralstonia soli sp. nov., isolated from tobacco fields, are three novel species in the family Burkholderiaceae.</title>
        <authorList>
            <person name="Lu C.H."/>
            <person name="Zhang Y.Y."/>
            <person name="Jiang N."/>
            <person name="Chen W."/>
            <person name="Shao X."/>
            <person name="Zhao Z.M."/>
            <person name="Lu W.L."/>
            <person name="Hu X."/>
            <person name="Xi Y.X."/>
            <person name="Zou S.Y."/>
            <person name="Wei Q.J."/>
            <person name="Lin Z.L."/>
            <person name="Gong L."/>
            <person name="Gai X.T."/>
            <person name="Zhang L.Q."/>
            <person name="Li J.Y."/>
            <person name="Jin Y."/>
            <person name="Xia Z.Y."/>
        </authorList>
    </citation>
    <scope>NUCLEOTIDE SEQUENCE [LARGE SCALE GENOMIC DNA]</scope>
    <source>
        <strain evidence="10 11">22TCJT01-1</strain>
    </source>
</reference>
<evidence type="ECO:0000259" key="9">
    <source>
        <dbReference type="PROSITE" id="PS51007"/>
    </source>
</evidence>
<evidence type="ECO:0000256" key="1">
    <source>
        <dbReference type="ARBA" id="ARBA00004418"/>
    </source>
</evidence>
<sequence length="317" mass="34347">MTLGGKIFFDNRLSASGKISCASCHQPDRAFSDGLSISRGVDNLVGTRNAPSLLNAGFMETQFWDGRRTTLEAQTLDPFVNPREHGLPNTAQLVALVRADPSYPALFAQAFGIAQASIDEDSIAKALASYVRSLNGGSSAFDYYYYGGEETALSQSARRGLALFLGRAQCATCHQIGPSSASFSDQKFHGLHIGMSRIETRLADITKHAVAARHGKQSADAMILSEADISELGRFFVTLDPADIGQFRTPSLRNVALTAPYMHDGSIETLAQAVDQEIYYRSNQNGRPIVLTPEEKTDLVHFLESLTGEAAQQVAPR</sequence>
<keyword evidence="3 8" id="KW-0479">Metal-binding</keyword>
<dbReference type="InterPro" id="IPR004852">
    <property type="entry name" value="Di-haem_cyt_c_peroxidsae"/>
</dbReference>
<feature type="domain" description="Cytochrome c" evidence="9">
    <location>
        <begin position="1"/>
        <end position="135"/>
    </location>
</feature>
<gene>
    <name evidence="10" type="ORF">N5J06_20200</name>
</gene>
<evidence type="ECO:0000256" key="3">
    <source>
        <dbReference type="ARBA" id="ARBA00022723"/>
    </source>
</evidence>
<dbReference type="SUPFAM" id="SSF46626">
    <property type="entry name" value="Cytochrome c"/>
    <property type="match status" value="2"/>
</dbReference>
<evidence type="ECO:0000256" key="7">
    <source>
        <dbReference type="ARBA" id="ARBA00023004"/>
    </source>
</evidence>
<dbReference type="Gene3D" id="1.10.760.10">
    <property type="entry name" value="Cytochrome c-like domain"/>
    <property type="match status" value="2"/>
</dbReference>
<dbReference type="InterPro" id="IPR026259">
    <property type="entry name" value="MauG/Cytc_peroxidase"/>
</dbReference>
<evidence type="ECO:0000313" key="10">
    <source>
        <dbReference type="EMBL" id="MCT7313303.1"/>
    </source>
</evidence>
<dbReference type="Pfam" id="PF03150">
    <property type="entry name" value="CCP_MauG"/>
    <property type="match status" value="1"/>
</dbReference>
<keyword evidence="11" id="KW-1185">Reference proteome</keyword>
<keyword evidence="2 8" id="KW-0349">Heme</keyword>
<keyword evidence="7 8" id="KW-0408">Iron</keyword>
<comment type="subcellular location">
    <subcellularLocation>
        <location evidence="1">Periplasm</location>
    </subcellularLocation>
</comment>
<dbReference type="PANTHER" id="PTHR30600">
    <property type="entry name" value="CYTOCHROME C PEROXIDASE-RELATED"/>
    <property type="match status" value="1"/>
</dbReference>
<evidence type="ECO:0000256" key="8">
    <source>
        <dbReference type="PROSITE-ProRule" id="PRU00433"/>
    </source>
</evidence>